<evidence type="ECO:0008006" key="7">
    <source>
        <dbReference type="Google" id="ProtNLM"/>
    </source>
</evidence>
<dbReference type="Proteomes" id="UP001642409">
    <property type="component" value="Unassembled WGS sequence"/>
</dbReference>
<dbReference type="PANTHER" id="PTHR21178:SF8">
    <property type="entry name" value="CILIA- AND FLAGELLA-ASSOCIATED PROTEIN 61"/>
    <property type="match status" value="1"/>
</dbReference>
<feature type="domain" description="Cilia- and flagella-associated protein 61 N-terminal" evidence="2">
    <location>
        <begin position="80"/>
        <end position="232"/>
    </location>
</feature>
<dbReference type="InterPro" id="IPR032151">
    <property type="entry name" value="CFAP61_N"/>
</dbReference>
<evidence type="ECO:0000313" key="6">
    <source>
        <dbReference type="Proteomes" id="UP001642409"/>
    </source>
</evidence>
<dbReference type="InterPro" id="IPR038884">
    <property type="entry name" value="CFAP61"/>
</dbReference>
<dbReference type="InterPro" id="IPR056299">
    <property type="entry name" value="CFAP61_dimer"/>
</dbReference>
<dbReference type="EMBL" id="CAXDID020000017">
    <property type="protein sequence ID" value="CAL5984457.1"/>
    <property type="molecule type" value="Genomic_DNA"/>
</dbReference>
<dbReference type="Pfam" id="PF16092">
    <property type="entry name" value="CFAP61_N"/>
    <property type="match status" value="1"/>
</dbReference>
<gene>
    <name evidence="4" type="ORF">HINF_LOCUS66344</name>
    <name evidence="5" type="ORF">HINF_LOCUS8109</name>
</gene>
<evidence type="ECO:0000256" key="1">
    <source>
        <dbReference type="SAM" id="MobiDB-lite"/>
    </source>
</evidence>
<dbReference type="EMBL" id="CATOUU010001186">
    <property type="protein sequence ID" value="CAI9978699.1"/>
    <property type="molecule type" value="Genomic_DNA"/>
</dbReference>
<protein>
    <recommendedName>
        <fullName evidence="7">Cilia- and flagella-associated protein 61 N-terminal domain-containing protein</fullName>
    </recommendedName>
</protein>
<organism evidence="4">
    <name type="scientific">Hexamita inflata</name>
    <dbReference type="NCBI Taxonomy" id="28002"/>
    <lineage>
        <taxon>Eukaryota</taxon>
        <taxon>Metamonada</taxon>
        <taxon>Diplomonadida</taxon>
        <taxon>Hexamitidae</taxon>
        <taxon>Hexamitinae</taxon>
        <taxon>Hexamita</taxon>
    </lineage>
</organism>
<evidence type="ECO:0000313" key="5">
    <source>
        <dbReference type="EMBL" id="CAL5984457.1"/>
    </source>
</evidence>
<feature type="domain" description="CFAP61 dimerisation" evidence="3">
    <location>
        <begin position="1566"/>
        <end position="1689"/>
    </location>
</feature>
<feature type="compositionally biased region" description="Acidic residues" evidence="1">
    <location>
        <begin position="1240"/>
        <end position="1257"/>
    </location>
</feature>
<reference evidence="5 6" key="2">
    <citation type="submission" date="2024-07" db="EMBL/GenBank/DDBJ databases">
        <authorList>
            <person name="Akdeniz Z."/>
        </authorList>
    </citation>
    <scope>NUCLEOTIDE SEQUENCE [LARGE SCALE GENOMIC DNA]</scope>
</reference>
<feature type="compositionally biased region" description="Basic and acidic residues" evidence="1">
    <location>
        <begin position="1227"/>
        <end position="1239"/>
    </location>
</feature>
<comment type="caution">
    <text evidence="4">The sequence shown here is derived from an EMBL/GenBank/DDBJ whole genome shotgun (WGS) entry which is preliminary data.</text>
</comment>
<feature type="region of interest" description="Disordered" evidence="1">
    <location>
        <begin position="1162"/>
        <end position="1185"/>
    </location>
</feature>
<feature type="compositionally biased region" description="Polar residues" evidence="1">
    <location>
        <begin position="1162"/>
        <end position="1181"/>
    </location>
</feature>
<proteinExistence type="predicted"/>
<dbReference type="Pfam" id="PF23150">
    <property type="entry name" value="CFAP61_dimer"/>
    <property type="match status" value="1"/>
</dbReference>
<evidence type="ECO:0000259" key="3">
    <source>
        <dbReference type="Pfam" id="PF23150"/>
    </source>
</evidence>
<keyword evidence="6" id="KW-1185">Reference proteome</keyword>
<feature type="region of interest" description="Disordered" evidence="1">
    <location>
        <begin position="1223"/>
        <end position="1257"/>
    </location>
</feature>
<name>A0AA86V340_9EUKA</name>
<evidence type="ECO:0000313" key="4">
    <source>
        <dbReference type="EMBL" id="CAI9978699.1"/>
    </source>
</evidence>
<reference evidence="4" key="1">
    <citation type="submission" date="2023-06" db="EMBL/GenBank/DDBJ databases">
        <authorList>
            <person name="Kurt Z."/>
        </authorList>
    </citation>
    <scope>NUCLEOTIDE SEQUENCE</scope>
</reference>
<accession>A0AA86V340</accession>
<sequence>MYAVRDLTQLDYERCDELCTDPLYQRMFSSTSIAQLHLKCSYASVAVCDGEVEAVLLVSQNCQYFEDIEANAQPGAPSGSRCPALFTEYIETHYEVSVPLLTSKFVRLVACAPNHRQALSALIRAYFSFDPKHEILLLNVYPYSSPPDQVRELFPELDQRVPLPTNNCLIRICQRADVLTPLAVKPAQMKDHDDLVQIFEQQNTNLRQRFGEFFLADLIKGSDTESKLALVGSDFEVNSTEIQKPVCFLYAERFNQFNSAEDSQIYSNLLATHQIEKYGVHAIPTDHIAFIRATACVPQAESRSGDLIQYLFEQWKDVELLILCLPSNSSCTNMQILRLFTLIEPRSCLSPKESLFVCNRDAWVSGINVQPIVDQENLMAMKEYLKLQVETNKQLKKIDLELQQLSPDCTNGTLVAFSYIKGRKAPIALATVDLTIGRLNDQDILKNYLTNYEHQILKLGKGRIINSLELDDPTYTTPENTIWKPAEVLHCQKWCNIHFDFQLQRYGFLKSFVVDPVFLQFKDDLLDSFMEACGVEGFLLNIGFEMQQFIKPIYKQEQFIEQECDPQQILTSFEKELFRTSDYVQNVEILNNPNKQYYDAQLGSHYGVAPKEPAAHLSCENSTYTADSKLHQQRLADEKLFNDNFTVEERSDIFLAGIRSLKPNFSLFCIQKQNQIRLFSAPVHLANEPQQQFIVKPPTVLTDRLVIVGFGQALLAALQTIQDCHQLAKFKSITVVHPAPGMIYPFNFAAEYQQFLYDHGESLPEYKKRCVNLFFDQFVGDIYEINMKDGFLKLASGSEVCFDLLMICPDGADSETLRAVPYYNLNSSVAFNYGNVDPCSLAQQTNVLQGGNQLSQFNKRGFNEDEICHVLSEQKNYARMLSSLYNEYLLRVGAKKVASQQQEQSQLKFAQRFVPHNSSQLNVFEIVKQRLHARTFFRFLSRDSQMMRKQLAAVHCASYLSNLNYCVSQLYSPTVQKLMQKPKKEEEETKAQQVQNDDDQRVTATANGYRYLSPGSKTSQFLQINHPEVQAQLPLIMDRIASIIDEARRQLFPMLFSKLPPRADQRTSSVQCTIADASRTTVCVVGDTFEAFSLVQGFLDRGVPADSICLLLPQDPNADIDPIDEKQTAEIEFLLNQSGYCRTQPKINSHIPQILGKIQQHTMSKNNDQQAHIESKSTVQQAEKRTEGYPLDLHRSIHNAISLAGVNVLQNVKIIDVLASQTQNQQKMHEDEAENKSEENSDNSDENSEDEEDIDLDEEEFDETKEIDDQMILDSLEQLDQLDELDIVLGKEKVPGFAQELENLNEVLDEILLGNSDEVLRKELAPNDPTFDINQLPDDQKLLDLNRLLKIQITKLYKLSKQIQNKKRRHKKKSYNGASLCGLRVQYLKNEEEDTAVEAKKNIVTKTTIGRMFTGSNGISIRMLMTNADGQQVQTQSGNQVDIHCCAVFLTEAFGVPNNISSAIMRSDLVFDKALILNSFGQSSDYRVFAAGNISKINRSTLLKKIQTGLEQDHLELPFSPVLLTQDPIKPVVTWSLYSQHETAQYSSYQLISNRISQQEETGLVPEFARPLVLSAKVSDGYIFRVSRPLRDIRDQKLIAMKLFRVIETGDLSGGGLSRRWCRVEVDPLGIVDSFTVYGKEQLKGEFKELVFKVVGMPVSLFNQLEQRWQKGEVSDLLDFFCQQNVQALLNPSVISTINDLLTDIIISKDFKNESIVNQIPENSRTISDVKETVFTTEIGYNTLKSQPHNDRIFNMLVETAKKIATTVEERYFELGGKNVQRGIVKFDK</sequence>
<evidence type="ECO:0000259" key="2">
    <source>
        <dbReference type="Pfam" id="PF16092"/>
    </source>
</evidence>
<dbReference type="PANTHER" id="PTHR21178">
    <property type="entry name" value="CILIA- AND FLAGELLA-ASSOCIATED PROTEIN 61"/>
    <property type="match status" value="1"/>
</dbReference>